<dbReference type="RefSeq" id="WP_308703685.1">
    <property type="nucleotide sequence ID" value="NZ_AP027463.1"/>
</dbReference>
<dbReference type="Proteomes" id="UP001227831">
    <property type="component" value="Unassembled WGS sequence"/>
</dbReference>
<sequence length="194" mass="20724">MMTEHEKLLAGQDYDYRDPELQEMLAHGKKLVNLINTTSDVDARATAIQQLFGKAGTGLVINGTFSAIYGTHIRVGEDVFINGNCTFQDSNLITLGDRVIIAPDTKLYCGAHALDATKRFGTRTDGTKYLITYTKPITIGDDVWIGGNVTIIGGVHIGNNVVVAAGAVVTKDVPDNTIVGGVPAKTIRPLAPLN</sequence>
<evidence type="ECO:0000313" key="5">
    <source>
        <dbReference type="EMBL" id="MDQ7937977.1"/>
    </source>
</evidence>
<evidence type="ECO:0000256" key="2">
    <source>
        <dbReference type="ARBA" id="ARBA00022679"/>
    </source>
</evidence>
<dbReference type="Gene3D" id="2.160.10.10">
    <property type="entry name" value="Hexapeptide repeat proteins"/>
    <property type="match status" value="1"/>
</dbReference>
<protein>
    <submittedName>
        <fullName evidence="5">DapH/DapD/GlmU-related protein</fullName>
    </submittedName>
</protein>
<comment type="similarity">
    <text evidence="1">Belongs to the transferase hexapeptide repeat family.</text>
</comment>
<keyword evidence="3" id="KW-0677">Repeat</keyword>
<dbReference type="InterPro" id="IPR018357">
    <property type="entry name" value="Hexapep_transf_CS"/>
</dbReference>
<evidence type="ECO:0000259" key="4">
    <source>
        <dbReference type="SMART" id="SM01266"/>
    </source>
</evidence>
<dbReference type="EMBL" id="JAVCWF010000001">
    <property type="protein sequence ID" value="MDQ7937977.1"/>
    <property type="molecule type" value="Genomic_DNA"/>
</dbReference>
<dbReference type="SUPFAM" id="SSF51161">
    <property type="entry name" value="Trimeric LpxA-like enzymes"/>
    <property type="match status" value="1"/>
</dbReference>
<gene>
    <name evidence="5" type="ORF">RA086_10185</name>
</gene>
<accession>A0ABU1AAK4</accession>
<reference evidence="5 6" key="1">
    <citation type="journal article" date="2023" name="Int. J. Syst. Evol. Microbiol.">
        <title>Lactiplantibacillus brownii sp. nov., a novel psychrotolerant species isolated from sauerkraut.</title>
        <authorList>
            <person name="Heng Y.C."/>
            <person name="Silvaraju S."/>
            <person name="Lee J.K.Y."/>
            <person name="Kittelmann S."/>
        </authorList>
    </citation>
    <scope>NUCLEOTIDE SEQUENCE [LARGE SCALE GENOMIC DNA]</scope>
    <source>
        <strain evidence="5 6">WILCCON 0030</strain>
    </source>
</reference>
<dbReference type="PANTHER" id="PTHR23416">
    <property type="entry name" value="SIALIC ACID SYNTHASE-RELATED"/>
    <property type="match status" value="1"/>
</dbReference>
<dbReference type="SMART" id="SM01266">
    <property type="entry name" value="Mac"/>
    <property type="match status" value="1"/>
</dbReference>
<dbReference type="PANTHER" id="PTHR23416:SF23">
    <property type="entry name" value="ACETYLTRANSFERASE C18B11.09C-RELATED"/>
    <property type="match status" value="1"/>
</dbReference>
<organism evidence="5 6">
    <name type="scientific">Lactiplantibacillus brownii</name>
    <dbReference type="NCBI Taxonomy" id="3069269"/>
    <lineage>
        <taxon>Bacteria</taxon>
        <taxon>Bacillati</taxon>
        <taxon>Bacillota</taxon>
        <taxon>Bacilli</taxon>
        <taxon>Lactobacillales</taxon>
        <taxon>Lactobacillaceae</taxon>
        <taxon>Lactiplantibacillus</taxon>
    </lineage>
</organism>
<evidence type="ECO:0000313" key="6">
    <source>
        <dbReference type="Proteomes" id="UP001227831"/>
    </source>
</evidence>
<dbReference type="InterPro" id="IPR011004">
    <property type="entry name" value="Trimer_LpxA-like_sf"/>
</dbReference>
<name>A0ABU1AAK4_9LACO</name>
<comment type="caution">
    <text evidence="5">The sequence shown here is derived from an EMBL/GenBank/DDBJ whole genome shotgun (WGS) entry which is preliminary data.</text>
</comment>
<dbReference type="InterPro" id="IPR051159">
    <property type="entry name" value="Hexapeptide_acetyltransf"/>
</dbReference>
<evidence type="ECO:0000256" key="3">
    <source>
        <dbReference type="ARBA" id="ARBA00022737"/>
    </source>
</evidence>
<dbReference type="Pfam" id="PF12464">
    <property type="entry name" value="Mac"/>
    <property type="match status" value="1"/>
</dbReference>
<keyword evidence="2" id="KW-0808">Transferase</keyword>
<dbReference type="PROSITE" id="PS00101">
    <property type="entry name" value="HEXAPEP_TRANSFERASES"/>
    <property type="match status" value="1"/>
</dbReference>
<evidence type="ECO:0000256" key="1">
    <source>
        <dbReference type="ARBA" id="ARBA00007274"/>
    </source>
</evidence>
<dbReference type="Pfam" id="PF14602">
    <property type="entry name" value="Hexapep_2"/>
    <property type="match status" value="1"/>
</dbReference>
<dbReference type="InterPro" id="IPR024688">
    <property type="entry name" value="Mac_dom"/>
</dbReference>
<keyword evidence="6" id="KW-1185">Reference proteome</keyword>
<dbReference type="InterPro" id="IPR001451">
    <property type="entry name" value="Hexapep"/>
</dbReference>
<proteinExistence type="inferred from homology"/>
<feature type="domain" description="Maltose/galactoside acetyltransferase" evidence="4">
    <location>
        <begin position="5"/>
        <end position="57"/>
    </location>
</feature>